<dbReference type="GO" id="GO:0007059">
    <property type="term" value="P:chromosome segregation"/>
    <property type="evidence" value="ECO:0007669"/>
    <property type="project" value="TreeGrafter"/>
</dbReference>
<dbReference type="SUPFAM" id="SSF109709">
    <property type="entry name" value="KorB DNA-binding domain-like"/>
    <property type="match status" value="1"/>
</dbReference>
<reference evidence="2" key="1">
    <citation type="journal article" date="2015" name="Nature">
        <title>Complex archaea that bridge the gap between prokaryotes and eukaryotes.</title>
        <authorList>
            <person name="Spang A."/>
            <person name="Saw J.H."/>
            <person name="Jorgensen S.L."/>
            <person name="Zaremba-Niedzwiedzka K."/>
            <person name="Martijn J."/>
            <person name="Lind A.E."/>
            <person name="van Eijk R."/>
            <person name="Schleper C."/>
            <person name="Guy L."/>
            <person name="Ettema T.J."/>
        </authorList>
    </citation>
    <scope>NUCLEOTIDE SEQUENCE</scope>
</reference>
<dbReference type="InterPro" id="IPR050336">
    <property type="entry name" value="Chromosome_partition/occlusion"/>
</dbReference>
<accession>A0A0F8XDG1</accession>
<evidence type="ECO:0000259" key="1">
    <source>
        <dbReference type="Pfam" id="PF17762"/>
    </source>
</evidence>
<dbReference type="NCBIfam" id="TIGR00180">
    <property type="entry name" value="parB_part"/>
    <property type="match status" value="1"/>
</dbReference>
<dbReference type="EMBL" id="LAZR01063705">
    <property type="protein sequence ID" value="KKK58980.1"/>
    <property type="molecule type" value="Genomic_DNA"/>
</dbReference>
<dbReference type="PANTHER" id="PTHR33375">
    <property type="entry name" value="CHROMOSOME-PARTITIONING PROTEIN PARB-RELATED"/>
    <property type="match status" value="1"/>
</dbReference>
<feature type="domain" description="ParB/Spo0J HTH" evidence="1">
    <location>
        <begin position="30"/>
        <end position="129"/>
    </location>
</feature>
<protein>
    <recommendedName>
        <fullName evidence="1">ParB/Spo0J HTH domain-containing protein</fullName>
    </recommendedName>
</protein>
<dbReference type="GO" id="GO:0005694">
    <property type="term" value="C:chromosome"/>
    <property type="evidence" value="ECO:0007669"/>
    <property type="project" value="TreeGrafter"/>
</dbReference>
<feature type="non-terminal residue" evidence="2">
    <location>
        <position position="1"/>
    </location>
</feature>
<comment type="caution">
    <text evidence="2">The sequence shown here is derived from an EMBL/GenBank/DDBJ whole genome shotgun (WGS) entry which is preliminary data.</text>
</comment>
<organism evidence="2">
    <name type="scientific">marine sediment metagenome</name>
    <dbReference type="NCBI Taxonomy" id="412755"/>
    <lineage>
        <taxon>unclassified sequences</taxon>
        <taxon>metagenomes</taxon>
        <taxon>ecological metagenomes</taxon>
    </lineage>
</organism>
<dbReference type="AlphaFoldDB" id="A0A0F8XDG1"/>
<proteinExistence type="predicted"/>
<sequence>LGWSDIPALIVNYTPEQISIARATENLQREDLSPLEESRLYSRLVNELQLTISEVANKMGKSPGVVKRRLEIVRMPQSFQRALHSGKISHGVAEELWSCADDAHREYLLELAVEHGITTAIARQWVQEHRKQQRPAAGDNEQGGQMPETILTEKVYRSCDACQGPVELSTLRELRMCPKCYGEIVQALQGEG</sequence>
<dbReference type="PANTHER" id="PTHR33375:SF1">
    <property type="entry name" value="CHROMOSOME-PARTITIONING PROTEIN PARB-RELATED"/>
    <property type="match status" value="1"/>
</dbReference>
<dbReference type="Pfam" id="PF17762">
    <property type="entry name" value="HTH_ParB"/>
    <property type="match status" value="1"/>
</dbReference>
<dbReference type="GO" id="GO:0045881">
    <property type="term" value="P:positive regulation of sporulation resulting in formation of a cellular spore"/>
    <property type="evidence" value="ECO:0007669"/>
    <property type="project" value="TreeGrafter"/>
</dbReference>
<dbReference type="Gene3D" id="1.10.10.2830">
    <property type="match status" value="1"/>
</dbReference>
<gene>
    <name evidence="2" type="ORF">LCGC14_3038950</name>
</gene>
<dbReference type="GO" id="GO:0003677">
    <property type="term" value="F:DNA binding"/>
    <property type="evidence" value="ECO:0007669"/>
    <property type="project" value="InterPro"/>
</dbReference>
<dbReference type="InterPro" id="IPR004437">
    <property type="entry name" value="ParB/RepB/Spo0J"/>
</dbReference>
<dbReference type="InterPro" id="IPR041468">
    <property type="entry name" value="HTH_ParB/Spo0J"/>
</dbReference>
<name>A0A0F8XDG1_9ZZZZ</name>
<evidence type="ECO:0000313" key="2">
    <source>
        <dbReference type="EMBL" id="KKK58980.1"/>
    </source>
</evidence>